<proteinExistence type="predicted"/>
<keyword evidence="2" id="KW-0732">Signal</keyword>
<dbReference type="Proteomes" id="UP001597063">
    <property type="component" value="Unassembled WGS sequence"/>
</dbReference>
<feature type="compositionally biased region" description="Pro residues" evidence="1">
    <location>
        <begin position="31"/>
        <end position="40"/>
    </location>
</feature>
<sequence>MVRRLIACTVAGTAAALSLTGCLGDGDDAAPPTPPGPPDTAPSQTASTTAQPVETTAPAGNGAVPAGWTTLGGPENGVRMAVPPGWIEIDLTGGEAEKGLKALNLQGANEELLRRSFALLEKQKAVYAVESESAQRGYATNVNALCVPSAATSVEALETGTRAGMSQLNAQDVEITRTTVAGRPGIRTTYTLQSAAGTLAGRQVQVAADGRTCSLTVTAKSDAMPSTADQITSTLELT</sequence>
<dbReference type="PROSITE" id="PS51257">
    <property type="entry name" value="PROKAR_LIPOPROTEIN"/>
    <property type="match status" value="1"/>
</dbReference>
<gene>
    <name evidence="3" type="ORF">ACFQZM_10710</name>
</gene>
<reference evidence="4" key="1">
    <citation type="journal article" date="2019" name="Int. J. Syst. Evol. Microbiol.">
        <title>The Global Catalogue of Microorganisms (GCM) 10K type strain sequencing project: providing services to taxonomists for standard genome sequencing and annotation.</title>
        <authorList>
            <consortium name="The Broad Institute Genomics Platform"/>
            <consortium name="The Broad Institute Genome Sequencing Center for Infectious Disease"/>
            <person name="Wu L."/>
            <person name="Ma J."/>
        </authorList>
    </citation>
    <scope>NUCLEOTIDE SEQUENCE [LARGE SCALE GENOMIC DNA]</scope>
    <source>
        <strain evidence="4">JCM 9371</strain>
    </source>
</reference>
<evidence type="ECO:0008006" key="5">
    <source>
        <dbReference type="Google" id="ProtNLM"/>
    </source>
</evidence>
<dbReference type="EMBL" id="JBHTGP010000005">
    <property type="protein sequence ID" value="MFD0684972.1"/>
    <property type="molecule type" value="Genomic_DNA"/>
</dbReference>
<accession>A0ABW2XG41</accession>
<keyword evidence="4" id="KW-1185">Reference proteome</keyword>
<protein>
    <recommendedName>
        <fullName evidence="5">Lipoprotein</fullName>
    </recommendedName>
</protein>
<dbReference type="RefSeq" id="WP_131761229.1">
    <property type="nucleotide sequence ID" value="NZ_CAACUY010000153.1"/>
</dbReference>
<dbReference type="Gene3D" id="3.40.1000.10">
    <property type="entry name" value="Mog1/PsbP, alpha/beta/alpha sandwich"/>
    <property type="match status" value="1"/>
</dbReference>
<feature type="compositionally biased region" description="Low complexity" evidence="1">
    <location>
        <begin position="41"/>
        <end position="52"/>
    </location>
</feature>
<evidence type="ECO:0000256" key="1">
    <source>
        <dbReference type="SAM" id="MobiDB-lite"/>
    </source>
</evidence>
<evidence type="ECO:0000313" key="3">
    <source>
        <dbReference type="EMBL" id="MFD0684972.1"/>
    </source>
</evidence>
<feature type="region of interest" description="Disordered" evidence="1">
    <location>
        <begin position="26"/>
        <end position="76"/>
    </location>
</feature>
<name>A0ABW2XG41_9ACTN</name>
<evidence type="ECO:0000313" key="4">
    <source>
        <dbReference type="Proteomes" id="UP001597063"/>
    </source>
</evidence>
<organism evidence="3 4">
    <name type="scientific">Actinomadura fibrosa</name>
    <dbReference type="NCBI Taxonomy" id="111802"/>
    <lineage>
        <taxon>Bacteria</taxon>
        <taxon>Bacillati</taxon>
        <taxon>Actinomycetota</taxon>
        <taxon>Actinomycetes</taxon>
        <taxon>Streptosporangiales</taxon>
        <taxon>Thermomonosporaceae</taxon>
        <taxon>Actinomadura</taxon>
    </lineage>
</organism>
<evidence type="ECO:0000256" key="2">
    <source>
        <dbReference type="SAM" id="SignalP"/>
    </source>
</evidence>
<feature type="signal peptide" evidence="2">
    <location>
        <begin position="1"/>
        <end position="23"/>
    </location>
</feature>
<feature type="chain" id="PRO_5046086456" description="Lipoprotein" evidence="2">
    <location>
        <begin position="24"/>
        <end position="238"/>
    </location>
</feature>
<comment type="caution">
    <text evidence="3">The sequence shown here is derived from an EMBL/GenBank/DDBJ whole genome shotgun (WGS) entry which is preliminary data.</text>
</comment>